<accession>A0A286UN78</accession>
<feature type="compositionally biased region" description="Basic residues" evidence="2">
    <location>
        <begin position="429"/>
        <end position="442"/>
    </location>
</feature>
<dbReference type="InterPro" id="IPR036249">
    <property type="entry name" value="Thioredoxin-like_sf"/>
</dbReference>
<feature type="region of interest" description="Disordered" evidence="2">
    <location>
        <begin position="824"/>
        <end position="843"/>
    </location>
</feature>
<organism evidence="3 4">
    <name type="scientific">Pyrrhoderma noxium</name>
    <dbReference type="NCBI Taxonomy" id="2282107"/>
    <lineage>
        <taxon>Eukaryota</taxon>
        <taxon>Fungi</taxon>
        <taxon>Dikarya</taxon>
        <taxon>Basidiomycota</taxon>
        <taxon>Agaricomycotina</taxon>
        <taxon>Agaricomycetes</taxon>
        <taxon>Hymenochaetales</taxon>
        <taxon>Hymenochaetaceae</taxon>
        <taxon>Pyrrhoderma</taxon>
    </lineage>
</organism>
<evidence type="ECO:0000313" key="3">
    <source>
        <dbReference type="EMBL" id="PAV20999.1"/>
    </source>
</evidence>
<feature type="compositionally biased region" description="Low complexity" evidence="2">
    <location>
        <begin position="856"/>
        <end position="871"/>
    </location>
</feature>
<dbReference type="SUPFAM" id="SSF52833">
    <property type="entry name" value="Thioredoxin-like"/>
    <property type="match status" value="1"/>
</dbReference>
<keyword evidence="4" id="KW-1185">Reference proteome</keyword>
<dbReference type="STRING" id="2282107.A0A286UN78"/>
<dbReference type="EMBL" id="NBII01000003">
    <property type="protein sequence ID" value="PAV20999.1"/>
    <property type="molecule type" value="Genomic_DNA"/>
</dbReference>
<feature type="compositionally biased region" description="Basic and acidic residues" evidence="2">
    <location>
        <begin position="662"/>
        <end position="672"/>
    </location>
</feature>
<evidence type="ECO:0000313" key="4">
    <source>
        <dbReference type="Proteomes" id="UP000217199"/>
    </source>
</evidence>
<dbReference type="Proteomes" id="UP000217199">
    <property type="component" value="Unassembled WGS sequence"/>
</dbReference>
<feature type="compositionally biased region" description="Polar residues" evidence="2">
    <location>
        <begin position="828"/>
        <end position="840"/>
    </location>
</feature>
<feature type="region of interest" description="Disordered" evidence="2">
    <location>
        <begin position="856"/>
        <end position="880"/>
    </location>
</feature>
<feature type="region of interest" description="Disordered" evidence="2">
    <location>
        <begin position="190"/>
        <end position="209"/>
    </location>
</feature>
<feature type="region of interest" description="Disordered" evidence="2">
    <location>
        <begin position="1"/>
        <end position="45"/>
    </location>
</feature>
<feature type="region of interest" description="Disordered" evidence="2">
    <location>
        <begin position="662"/>
        <end position="689"/>
    </location>
</feature>
<comment type="caution">
    <text evidence="3">The sequence shown here is derived from an EMBL/GenBank/DDBJ whole genome shotgun (WGS) entry which is preliminary data.</text>
</comment>
<dbReference type="InterPro" id="IPR009737">
    <property type="entry name" value="Aim32/Apd1-like"/>
</dbReference>
<dbReference type="InParanoid" id="A0A286UN78"/>
<dbReference type="AlphaFoldDB" id="A0A286UN78"/>
<dbReference type="CDD" id="cd03062">
    <property type="entry name" value="TRX_Fd_Sucrase"/>
    <property type="match status" value="1"/>
</dbReference>
<dbReference type="PANTHER" id="PTHR31902:SF14">
    <property type="entry name" value="ACTIN PATCHES DISTAL PROTEIN 1"/>
    <property type="match status" value="1"/>
</dbReference>
<feature type="coiled-coil region" evidence="1">
    <location>
        <begin position="107"/>
        <end position="141"/>
    </location>
</feature>
<proteinExistence type="predicted"/>
<evidence type="ECO:0000256" key="1">
    <source>
        <dbReference type="SAM" id="Coils"/>
    </source>
</evidence>
<feature type="region of interest" description="Disordered" evidence="2">
    <location>
        <begin position="421"/>
        <end position="455"/>
    </location>
</feature>
<name>A0A286UN78_9AGAM</name>
<dbReference type="OrthoDB" id="10253744at2759"/>
<protein>
    <submittedName>
        <fullName evidence="3">Sucrose cleavage family</fullName>
    </submittedName>
</protein>
<dbReference type="Pfam" id="PF06999">
    <property type="entry name" value="Suc_Fer-like"/>
    <property type="match status" value="1"/>
</dbReference>
<dbReference type="PANTHER" id="PTHR31902">
    <property type="entry name" value="ACTIN PATCHES DISTAL PROTEIN 1"/>
    <property type="match status" value="1"/>
</dbReference>
<evidence type="ECO:0000256" key="2">
    <source>
        <dbReference type="SAM" id="MobiDB-lite"/>
    </source>
</evidence>
<reference evidence="3 4" key="1">
    <citation type="journal article" date="2017" name="Mol. Ecol.">
        <title>Comparative and population genomic landscape of Phellinus noxius: A hypervariable fungus causing root rot in trees.</title>
        <authorList>
            <person name="Chung C.L."/>
            <person name="Lee T.J."/>
            <person name="Akiba M."/>
            <person name="Lee H.H."/>
            <person name="Kuo T.H."/>
            <person name="Liu D."/>
            <person name="Ke H.M."/>
            <person name="Yokoi T."/>
            <person name="Roa M.B."/>
            <person name="Lu M.J."/>
            <person name="Chang Y.Y."/>
            <person name="Ann P.J."/>
            <person name="Tsai J.N."/>
            <person name="Chen C.Y."/>
            <person name="Tzean S.S."/>
            <person name="Ota Y."/>
            <person name="Hattori T."/>
            <person name="Sahashi N."/>
            <person name="Liou R.F."/>
            <person name="Kikuchi T."/>
            <person name="Tsai I.J."/>
        </authorList>
    </citation>
    <scope>NUCLEOTIDE SEQUENCE [LARGE SCALE GENOMIC DNA]</scope>
    <source>
        <strain evidence="3 4">FFPRI411160</strain>
    </source>
</reference>
<feature type="compositionally biased region" description="Polar residues" evidence="2">
    <location>
        <begin position="32"/>
        <end position="42"/>
    </location>
</feature>
<sequence length="959" mass="106972">MPGSSELSDALNPYYSAQDTSPSYDHHHVPSHYTNNSNSLQSELPEPSIPEVLDAQTTLAAHPRQPTADSVQLLKDLVETLVESITRYKLLVENEKKRRLAWEQGREATYKARITELETQVASMQKEISTLKGKLTRVQNQQLEGTNSAGKAQHSQESLLDFEDTIPASSLSTQSEFVQGSSEAALVLRKRQRSGSPPHTNGEPPKLRVNRDGRVQTIHAAMRNHILKCMDLVTDRQLPPSHEEGRITLRTEPVRFVWEQTTKKSSNNARMKTRIIDDLKMNKSLYPLVPENEFSMAKLDSVFEQAFTTLRQKYAAQSSSGQAIAQDRGDIKAARARRLGRKKVKLANRVSTRKNLPDLTLPGFNAAFQLECMSSEESDFESDGGLNDEGQSTNSVSFLRIRVLSWRSSRLNRLYAQIDAREEQDRSLKPRRGIGRKDRRRGQPKDGNPLPPSGVAKWMVSKKWARESNAVNEHLSDILKERMKEDDGDDAFIRVLDALGGESDENDDVQHHQEEPLPFPQTQMEYNPILVNQLPPEMTPSNYYAQQEQQSYMSKGTHTRIRQDPSDPSALKELEDLGVPVSDADCRSCADPCNEGHEDYGKRFDVDYETEMRGSIKPYRRQVLISTGKADWAHDIASVSGSLAKYISSSESHLLSTSIFSKHKEREKEKDSTANNISSSPPKHKVAGVYPYPPSGRLSVLNGSHTSQSDDPDTHGTVLILPDYIVVSQVPQTPVGASALWKYALDPAVHRAGTVPNLHAFDESNEDEESLVMKGFKSWTLPYNCLILLCSHKKRDARCHIAALRLEADFTRELESEGWHVDTDIEDLSSSNPNLESLGQTKEEREAAALSQLQQLYPPSSSSSDPASPNSTNGLSNGNEKPQEKKALILKNSHIGGHKFAGNVIIYFPQGSSIWYGRVSAHEVSSIVKNTITQGKILPPLLRGGLGIARPGCKTLLDW</sequence>
<keyword evidence="1" id="KW-0175">Coiled coil</keyword>
<dbReference type="Gene3D" id="3.40.30.10">
    <property type="entry name" value="Glutaredoxin"/>
    <property type="match status" value="1"/>
</dbReference>
<gene>
    <name evidence="3" type="ORF">PNOK_0362600</name>
</gene>